<name>A0A256KAN8_HALEZ</name>
<dbReference type="GeneID" id="301358795"/>
<dbReference type="Proteomes" id="UP000293073">
    <property type="component" value="Chromosome"/>
</dbReference>
<protein>
    <submittedName>
        <fullName evidence="1">VapC toxin family PIN domain ribonuclease</fullName>
    </submittedName>
</protein>
<dbReference type="GO" id="GO:0016075">
    <property type="term" value="P:rRNA catabolic process"/>
    <property type="evidence" value="ECO:0007669"/>
    <property type="project" value="TreeGrafter"/>
</dbReference>
<dbReference type="InterPro" id="IPR039018">
    <property type="entry name" value="VapC20-like"/>
</dbReference>
<sequence length="143" mass="15490">MTGLVDTGALYADHDTDASRHEEMSDALDAVYDSEFGAADATDYVYDEAVTLTLKRTGSFSAAKRIGRQLRGAGPYPPVCEILHVSNAGFTDSVEVSERYDDQGLSFTDGTAVELCDRHDIESVLSFDDDSNGLVDRIDPTTL</sequence>
<dbReference type="PANTHER" id="PTHR42188">
    <property type="entry name" value="23S RRNA-SPECIFIC ENDONUCLEASE VAPC20"/>
    <property type="match status" value="1"/>
</dbReference>
<dbReference type="GO" id="GO:0004521">
    <property type="term" value="F:RNA endonuclease activity"/>
    <property type="evidence" value="ECO:0007669"/>
    <property type="project" value="InterPro"/>
</dbReference>
<dbReference type="RefSeq" id="WP_100050374.1">
    <property type="nucleotide sequence ID" value="NZ_CP034940.1"/>
</dbReference>
<evidence type="ECO:0000313" key="1">
    <source>
        <dbReference type="EMBL" id="QAY19103.1"/>
    </source>
</evidence>
<dbReference type="EMBL" id="CP034940">
    <property type="protein sequence ID" value="QAY19103.1"/>
    <property type="molecule type" value="Genomic_DNA"/>
</dbReference>
<evidence type="ECO:0000313" key="2">
    <source>
        <dbReference type="Proteomes" id="UP000293073"/>
    </source>
</evidence>
<accession>A0A256KAN8</accession>
<organism evidence="1 2">
    <name type="scientific">Halorubrum ezzemoulense</name>
    <name type="common">Halorubrum chaoviator</name>
    <dbReference type="NCBI Taxonomy" id="337243"/>
    <lineage>
        <taxon>Archaea</taxon>
        <taxon>Methanobacteriati</taxon>
        <taxon>Methanobacteriota</taxon>
        <taxon>Stenosarchaea group</taxon>
        <taxon>Halobacteria</taxon>
        <taxon>Halobacteriales</taxon>
        <taxon>Haloferacaceae</taxon>
        <taxon>Halorubrum</taxon>
    </lineage>
</organism>
<dbReference type="SUPFAM" id="SSF88723">
    <property type="entry name" value="PIN domain-like"/>
    <property type="match status" value="1"/>
</dbReference>
<dbReference type="KEGG" id="hezz:EO776_03390"/>
<dbReference type="AlphaFoldDB" id="A0A256KAN8"/>
<gene>
    <name evidence="1" type="ORF">EO776_03390</name>
</gene>
<reference evidence="2" key="1">
    <citation type="submission" date="2019-01" db="EMBL/GenBank/DDBJ databases">
        <title>Complete genome of Halorubrum ezzemoulense strain FB21.</title>
        <authorList>
            <person name="Feng Y."/>
            <person name="Louyakis A.S."/>
            <person name="Papke R.T."/>
            <person name="Gogarten J.P."/>
        </authorList>
    </citation>
    <scope>NUCLEOTIDE SEQUENCE [LARGE SCALE GENOMIC DNA]</scope>
    <source>
        <strain evidence="2">Fb21</strain>
    </source>
</reference>
<dbReference type="Gene3D" id="3.40.50.1010">
    <property type="entry name" value="5'-nuclease"/>
    <property type="match status" value="1"/>
</dbReference>
<dbReference type="PANTHER" id="PTHR42188:SF1">
    <property type="entry name" value="23S RRNA-SPECIFIC ENDONUCLEASE VAPC20"/>
    <property type="match status" value="1"/>
</dbReference>
<dbReference type="InterPro" id="IPR029060">
    <property type="entry name" value="PIN-like_dom_sf"/>
</dbReference>
<proteinExistence type="predicted"/>